<dbReference type="RefSeq" id="WP_378092844.1">
    <property type="nucleotide sequence ID" value="NZ_JBHSEP010000002.1"/>
</dbReference>
<dbReference type="InterPro" id="IPR035472">
    <property type="entry name" value="RpiR-like_SIS"/>
</dbReference>
<comment type="caution">
    <text evidence="2">The sequence shown here is derived from an EMBL/GenBank/DDBJ whole genome shotgun (WGS) entry which is preliminary data.</text>
</comment>
<name>A0ABV9F8M8_9BACL</name>
<keyword evidence="2" id="KW-0413">Isomerase</keyword>
<evidence type="ECO:0000313" key="3">
    <source>
        <dbReference type="Proteomes" id="UP001596028"/>
    </source>
</evidence>
<dbReference type="InterPro" id="IPR050099">
    <property type="entry name" value="SIS_GmhA/DiaA_subfam"/>
</dbReference>
<proteinExistence type="predicted"/>
<dbReference type="Pfam" id="PF13580">
    <property type="entry name" value="SIS_2"/>
    <property type="match status" value="1"/>
</dbReference>
<dbReference type="PANTHER" id="PTHR30390:SF7">
    <property type="entry name" value="PHOSPHOHEPTOSE ISOMERASE"/>
    <property type="match status" value="1"/>
</dbReference>
<dbReference type="NCBIfam" id="NF002805">
    <property type="entry name" value="PRK02947.1"/>
    <property type="match status" value="1"/>
</dbReference>
<dbReference type="EMBL" id="JBHSEP010000002">
    <property type="protein sequence ID" value="MFC4597544.1"/>
    <property type="molecule type" value="Genomic_DNA"/>
</dbReference>
<accession>A0ABV9F8M8</accession>
<feature type="domain" description="SIS" evidence="1">
    <location>
        <begin position="32"/>
        <end position="215"/>
    </location>
</feature>
<dbReference type="GO" id="GO:0016853">
    <property type="term" value="F:isomerase activity"/>
    <property type="evidence" value="ECO:0007669"/>
    <property type="project" value="UniProtKB-KW"/>
</dbReference>
<reference evidence="3" key="1">
    <citation type="journal article" date="2019" name="Int. J. Syst. Evol. Microbiol.">
        <title>The Global Catalogue of Microorganisms (GCM) 10K type strain sequencing project: providing services to taxonomists for standard genome sequencing and annotation.</title>
        <authorList>
            <consortium name="The Broad Institute Genomics Platform"/>
            <consortium name="The Broad Institute Genome Sequencing Center for Infectious Disease"/>
            <person name="Wu L."/>
            <person name="Ma J."/>
        </authorList>
    </citation>
    <scope>NUCLEOTIDE SEQUENCE [LARGE SCALE GENOMIC DNA]</scope>
    <source>
        <strain evidence="3">CCUG 49571</strain>
    </source>
</reference>
<sequence length="246" mass="26118">MSAITYWQAVQEISRTIVDTQLEAISPAARAIADSIERGGVLHVFGSGHSHMVAEDVFYRAGGLACVDAMLEFPLMELNVGRSTEMERLHGYAEVLVSGYRLEAGEVAVVVSNSGINAVPIEVAQACKSRGLTVVAIVSKRHSESVASRHRDGLKLTDVADVVIDNCGVPGDAALATGGDFPVGYGPTSTLTGILIMQMIVAEVVSLLEARGFKPPMFSSANGHGAEGNAELVRAHQKRIRYFPKA</sequence>
<keyword evidence="3" id="KW-1185">Reference proteome</keyword>
<protein>
    <submittedName>
        <fullName evidence="2">Sugar isomerase domain-containing protein</fullName>
    </submittedName>
</protein>
<gene>
    <name evidence="2" type="ORF">ACFO3S_04790</name>
</gene>
<dbReference type="CDD" id="cd05013">
    <property type="entry name" value="SIS_RpiR"/>
    <property type="match status" value="1"/>
</dbReference>
<dbReference type="Gene3D" id="3.40.50.10490">
    <property type="entry name" value="Glucose-6-phosphate isomerase like protein, domain 1"/>
    <property type="match status" value="1"/>
</dbReference>
<evidence type="ECO:0000313" key="2">
    <source>
        <dbReference type="EMBL" id="MFC4597544.1"/>
    </source>
</evidence>
<dbReference type="Proteomes" id="UP001596028">
    <property type="component" value="Unassembled WGS sequence"/>
</dbReference>
<organism evidence="2 3">
    <name type="scientific">Cohnella hongkongensis</name>
    <dbReference type="NCBI Taxonomy" id="178337"/>
    <lineage>
        <taxon>Bacteria</taxon>
        <taxon>Bacillati</taxon>
        <taxon>Bacillota</taxon>
        <taxon>Bacilli</taxon>
        <taxon>Bacillales</taxon>
        <taxon>Paenibacillaceae</taxon>
        <taxon>Cohnella</taxon>
    </lineage>
</organism>
<dbReference type="InterPro" id="IPR046348">
    <property type="entry name" value="SIS_dom_sf"/>
</dbReference>
<dbReference type="PANTHER" id="PTHR30390">
    <property type="entry name" value="SEDOHEPTULOSE 7-PHOSPHATE ISOMERASE / DNAA INITIATOR-ASSOCIATING FACTOR FOR REPLICATION INITIATION"/>
    <property type="match status" value="1"/>
</dbReference>
<dbReference type="PROSITE" id="PS51464">
    <property type="entry name" value="SIS"/>
    <property type="match status" value="1"/>
</dbReference>
<evidence type="ECO:0000259" key="1">
    <source>
        <dbReference type="PROSITE" id="PS51464"/>
    </source>
</evidence>
<dbReference type="SUPFAM" id="SSF53697">
    <property type="entry name" value="SIS domain"/>
    <property type="match status" value="1"/>
</dbReference>
<dbReference type="InterPro" id="IPR001347">
    <property type="entry name" value="SIS_dom"/>
</dbReference>